<organism evidence="1">
    <name type="scientific">Streptomyces sp. R21</name>
    <dbReference type="NCBI Taxonomy" id="3238627"/>
    <lineage>
        <taxon>Bacteria</taxon>
        <taxon>Bacillati</taxon>
        <taxon>Actinomycetota</taxon>
        <taxon>Actinomycetes</taxon>
        <taxon>Kitasatosporales</taxon>
        <taxon>Streptomycetaceae</taxon>
        <taxon>Streptomyces</taxon>
    </lineage>
</organism>
<dbReference type="EMBL" id="CP163435">
    <property type="protein sequence ID" value="XDQ23519.1"/>
    <property type="molecule type" value="Genomic_DNA"/>
</dbReference>
<dbReference type="AlphaFoldDB" id="A0AB39NZN5"/>
<sequence length="45" mass="4952">MFERDRIVEEGTFNSLLAAGGLFAELYKLQQDDPATLDEGEGAFS</sequence>
<gene>
    <name evidence="1" type="ORF">AB5J56_01810</name>
</gene>
<protein>
    <submittedName>
        <fullName evidence="1">Uncharacterized protein</fullName>
    </submittedName>
</protein>
<reference evidence="1" key="1">
    <citation type="submission" date="2024-07" db="EMBL/GenBank/DDBJ databases">
        <authorList>
            <person name="Yu S.T."/>
        </authorList>
    </citation>
    <scope>NUCLEOTIDE SEQUENCE</scope>
    <source>
        <strain evidence="1">R21</strain>
    </source>
</reference>
<evidence type="ECO:0000313" key="1">
    <source>
        <dbReference type="EMBL" id="XDQ23519.1"/>
    </source>
</evidence>
<accession>A0AB39NZN5</accession>
<proteinExistence type="predicted"/>
<dbReference type="RefSeq" id="WP_369229313.1">
    <property type="nucleotide sequence ID" value="NZ_CP163435.1"/>
</dbReference>
<name>A0AB39NZN5_9ACTN</name>